<keyword evidence="9" id="KW-1185">Reference proteome</keyword>
<comment type="subcellular location">
    <subcellularLocation>
        <location evidence="1">Cell membrane</location>
        <topology evidence="1">Multi-pass membrane protein</topology>
    </subcellularLocation>
</comment>
<feature type="transmembrane region" description="Helical" evidence="6">
    <location>
        <begin position="119"/>
        <end position="136"/>
    </location>
</feature>
<accession>A0A6L9S988</accession>
<evidence type="ECO:0000313" key="8">
    <source>
        <dbReference type="EMBL" id="NEE01174.1"/>
    </source>
</evidence>
<sequence length="293" mass="31160">MVTLIVACGMVAGAGLALLIREYVPRQPHPGDAIARLTGAAPTYTVAATDGSVADRLGRRMAAVAGTWTALRIPHNDLELLRIPVTRFIGEKIIFAFIGLATPAAAAASMSVFGTAPPVAIPSVAGLVLAVVASYVPNYNVAEQARTARAEFDRTMTSYVDLVAMDLAAGVGLHQAMHDAAHVADSWVFHRLRHELARAELNDRQPWDALRAVGEDLRLPSLTKTATVVALAGNKGASIVDVLRDRATGMRDEQLNLDKARAGARTERATVPVSMTTIVFLTILIVPMITQTV</sequence>
<keyword evidence="5 6" id="KW-0472">Membrane</keyword>
<keyword evidence="3 6" id="KW-0812">Transmembrane</keyword>
<keyword evidence="4 6" id="KW-1133">Transmembrane helix</keyword>
<comment type="caution">
    <text evidence="8">The sequence shown here is derived from an EMBL/GenBank/DDBJ whole genome shotgun (WGS) entry which is preliminary data.</text>
</comment>
<evidence type="ECO:0000256" key="3">
    <source>
        <dbReference type="ARBA" id="ARBA00022692"/>
    </source>
</evidence>
<gene>
    <name evidence="8" type="ORF">G1H10_13455</name>
</gene>
<evidence type="ECO:0000256" key="5">
    <source>
        <dbReference type="ARBA" id="ARBA00023136"/>
    </source>
</evidence>
<feature type="transmembrane region" description="Helical" evidence="6">
    <location>
        <begin position="269"/>
        <end position="290"/>
    </location>
</feature>
<dbReference type="PANTHER" id="PTHR35007">
    <property type="entry name" value="INTEGRAL MEMBRANE PROTEIN-RELATED"/>
    <property type="match status" value="1"/>
</dbReference>
<evidence type="ECO:0000256" key="6">
    <source>
        <dbReference type="SAM" id="Phobius"/>
    </source>
</evidence>
<dbReference type="GO" id="GO:0005886">
    <property type="term" value="C:plasma membrane"/>
    <property type="evidence" value="ECO:0007669"/>
    <property type="project" value="UniProtKB-SubCell"/>
</dbReference>
<name>A0A6L9S988_9ACTN</name>
<organism evidence="8 9">
    <name type="scientific">Phytoactinopolyspora halotolerans</name>
    <dbReference type="NCBI Taxonomy" id="1981512"/>
    <lineage>
        <taxon>Bacteria</taxon>
        <taxon>Bacillati</taxon>
        <taxon>Actinomycetota</taxon>
        <taxon>Actinomycetes</taxon>
        <taxon>Jiangellales</taxon>
        <taxon>Jiangellaceae</taxon>
        <taxon>Phytoactinopolyspora</taxon>
    </lineage>
</organism>
<protein>
    <submittedName>
        <fullName evidence="8">Type II secretion system F family protein</fullName>
    </submittedName>
</protein>
<dbReference type="Pfam" id="PF00482">
    <property type="entry name" value="T2SSF"/>
    <property type="match status" value="1"/>
</dbReference>
<dbReference type="PANTHER" id="PTHR35007:SF1">
    <property type="entry name" value="PILUS ASSEMBLY PROTEIN"/>
    <property type="match status" value="1"/>
</dbReference>
<feature type="transmembrane region" description="Helical" evidence="6">
    <location>
        <begin position="93"/>
        <end position="113"/>
    </location>
</feature>
<dbReference type="AlphaFoldDB" id="A0A6L9S988"/>
<evidence type="ECO:0000256" key="4">
    <source>
        <dbReference type="ARBA" id="ARBA00022989"/>
    </source>
</evidence>
<feature type="domain" description="Type II secretion system protein GspF" evidence="7">
    <location>
        <begin position="161"/>
        <end position="287"/>
    </location>
</feature>
<evidence type="ECO:0000256" key="1">
    <source>
        <dbReference type="ARBA" id="ARBA00004651"/>
    </source>
</evidence>
<dbReference type="RefSeq" id="WP_163738290.1">
    <property type="nucleotide sequence ID" value="NZ_JAAGOA010000008.1"/>
</dbReference>
<proteinExistence type="predicted"/>
<evidence type="ECO:0000256" key="2">
    <source>
        <dbReference type="ARBA" id="ARBA00022475"/>
    </source>
</evidence>
<dbReference type="Proteomes" id="UP000475214">
    <property type="component" value="Unassembled WGS sequence"/>
</dbReference>
<evidence type="ECO:0000313" key="9">
    <source>
        <dbReference type="Proteomes" id="UP000475214"/>
    </source>
</evidence>
<dbReference type="EMBL" id="JAAGOA010000008">
    <property type="protein sequence ID" value="NEE01174.1"/>
    <property type="molecule type" value="Genomic_DNA"/>
</dbReference>
<dbReference type="InterPro" id="IPR018076">
    <property type="entry name" value="T2SS_GspF_dom"/>
</dbReference>
<keyword evidence="2" id="KW-1003">Cell membrane</keyword>
<reference evidence="8 9" key="1">
    <citation type="submission" date="2020-02" db="EMBL/GenBank/DDBJ databases">
        <authorList>
            <person name="Li X.-J."/>
            <person name="Han X.-M."/>
        </authorList>
    </citation>
    <scope>NUCLEOTIDE SEQUENCE [LARGE SCALE GENOMIC DNA]</scope>
    <source>
        <strain evidence="8 9">CCTCC AB 2017055</strain>
    </source>
</reference>
<evidence type="ECO:0000259" key="7">
    <source>
        <dbReference type="Pfam" id="PF00482"/>
    </source>
</evidence>